<keyword evidence="3" id="KW-0560">Oxidoreductase</keyword>
<proteinExistence type="inferred from homology"/>
<comment type="similarity">
    <text evidence="1">Belongs to the iron/ascorbate-dependent oxidoreductase family.</text>
</comment>
<dbReference type="InterPro" id="IPR027443">
    <property type="entry name" value="IPNS-like_sf"/>
</dbReference>
<keyword evidence="4" id="KW-0408">Iron</keyword>
<evidence type="ECO:0000256" key="4">
    <source>
        <dbReference type="ARBA" id="ARBA00023004"/>
    </source>
</evidence>
<dbReference type="SUPFAM" id="SSF51197">
    <property type="entry name" value="Clavaminate synthase-like"/>
    <property type="match status" value="1"/>
</dbReference>
<evidence type="ECO:0000256" key="1">
    <source>
        <dbReference type="ARBA" id="ARBA00008056"/>
    </source>
</evidence>
<evidence type="ECO:0000256" key="2">
    <source>
        <dbReference type="ARBA" id="ARBA00022723"/>
    </source>
</evidence>
<evidence type="ECO:0008006" key="9">
    <source>
        <dbReference type="Google" id="ProtNLM"/>
    </source>
</evidence>
<evidence type="ECO:0000313" key="8">
    <source>
        <dbReference type="Proteomes" id="UP000807769"/>
    </source>
</evidence>
<evidence type="ECO:0000256" key="3">
    <source>
        <dbReference type="ARBA" id="ARBA00023002"/>
    </source>
</evidence>
<evidence type="ECO:0000259" key="6">
    <source>
        <dbReference type="Pfam" id="PF14226"/>
    </source>
</evidence>
<dbReference type="GO" id="GO:0046872">
    <property type="term" value="F:metal ion binding"/>
    <property type="evidence" value="ECO:0007669"/>
    <property type="project" value="UniProtKB-KW"/>
</dbReference>
<dbReference type="Gene3D" id="2.60.120.330">
    <property type="entry name" value="B-lactam Antibiotic, Isopenicillin N Synthase, Chain"/>
    <property type="match status" value="1"/>
</dbReference>
<dbReference type="Pfam" id="PF03171">
    <property type="entry name" value="2OG-FeII_Oxy"/>
    <property type="match status" value="1"/>
</dbReference>
<keyword evidence="8" id="KW-1185">Reference proteome</keyword>
<dbReference type="GeneID" id="64632418"/>
<protein>
    <recommendedName>
        <fullName evidence="9">Fe2OG dioxygenase domain-containing protein</fullName>
    </recommendedName>
</protein>
<comment type="caution">
    <text evidence="7">The sequence shown here is derived from an EMBL/GenBank/DDBJ whole genome shotgun (WGS) entry which is preliminary data.</text>
</comment>
<dbReference type="OrthoDB" id="406156at2759"/>
<feature type="domain" description="Non-haem dioxygenase N-terminal" evidence="6">
    <location>
        <begin position="29"/>
        <end position="110"/>
    </location>
</feature>
<feature type="domain" description="Isopenicillin N synthase-like Fe(2+) 2OG dioxygenase" evidence="5">
    <location>
        <begin position="177"/>
        <end position="265"/>
    </location>
</feature>
<dbReference type="EMBL" id="JABBWG010000020">
    <property type="protein sequence ID" value="KAG1814591.1"/>
    <property type="molecule type" value="Genomic_DNA"/>
</dbReference>
<reference evidence="7" key="1">
    <citation type="journal article" date="2020" name="New Phytol.">
        <title>Comparative genomics reveals dynamic genome evolution in host specialist ectomycorrhizal fungi.</title>
        <authorList>
            <person name="Lofgren L.A."/>
            <person name="Nguyen N.H."/>
            <person name="Vilgalys R."/>
            <person name="Ruytinx J."/>
            <person name="Liao H.L."/>
            <person name="Branco S."/>
            <person name="Kuo A."/>
            <person name="LaButti K."/>
            <person name="Lipzen A."/>
            <person name="Andreopoulos W."/>
            <person name="Pangilinan J."/>
            <person name="Riley R."/>
            <person name="Hundley H."/>
            <person name="Na H."/>
            <person name="Barry K."/>
            <person name="Grigoriev I.V."/>
            <person name="Stajich J.E."/>
            <person name="Kennedy P.G."/>
        </authorList>
    </citation>
    <scope>NUCLEOTIDE SEQUENCE</scope>
    <source>
        <strain evidence="7">MN1</strain>
    </source>
</reference>
<evidence type="ECO:0000313" key="7">
    <source>
        <dbReference type="EMBL" id="KAG1814591.1"/>
    </source>
</evidence>
<dbReference type="Pfam" id="PF14226">
    <property type="entry name" value="DIOX_N"/>
    <property type="match status" value="1"/>
</dbReference>
<evidence type="ECO:0000259" key="5">
    <source>
        <dbReference type="Pfam" id="PF03171"/>
    </source>
</evidence>
<keyword evidence="2" id="KW-0479">Metal-binding</keyword>
<dbReference type="RefSeq" id="XP_041191927.1">
    <property type="nucleotide sequence ID" value="XM_041338402.1"/>
</dbReference>
<dbReference type="PANTHER" id="PTHR10209:SF867">
    <property type="entry name" value="2-OXOGLUTARATE (2OG) AND FE(II)-DEPENDENT OXYGENASE SUPERFAMILY PROTEIN"/>
    <property type="match status" value="1"/>
</dbReference>
<sequence>MPSLTLPECGRYIPPLATDEDLEFADLAIVDLSKAHTPEGRAELYPQLRDALRSYGFVYAINHGYNQAQRDRIFDIANVPFTVVPPDEMKTYAANIEKVGYYAVNKDVTRRPHPQALRPFLPEIDAFVRHNHFNVVHPILRLVALSLDLPEETLVEKHNFDGTGETCGCYRRTKEEEEKSKNVWLKGHTDVGSVTVLWSQPVGGLQIQAPDGRWKWVRHIDNALVINTGDMMDFFSGGYYKPTIHRVVQPPEDQRNYDRLSVFFVSMPDDDVRLLPCVESPVLHHFGIQRRCPDEDAPLCEAWRKGRTTMYGRSDLKKGMEHNVEEEVIEGIVVKHYN</sequence>
<dbReference type="InterPro" id="IPR044861">
    <property type="entry name" value="IPNS-like_FE2OG_OXY"/>
</dbReference>
<accession>A0A9P7E9B1</accession>
<dbReference type="AlphaFoldDB" id="A0A9P7E9B1"/>
<organism evidence="7 8">
    <name type="scientific">Suillus subaureus</name>
    <dbReference type="NCBI Taxonomy" id="48587"/>
    <lineage>
        <taxon>Eukaryota</taxon>
        <taxon>Fungi</taxon>
        <taxon>Dikarya</taxon>
        <taxon>Basidiomycota</taxon>
        <taxon>Agaricomycotina</taxon>
        <taxon>Agaricomycetes</taxon>
        <taxon>Agaricomycetidae</taxon>
        <taxon>Boletales</taxon>
        <taxon>Suillineae</taxon>
        <taxon>Suillaceae</taxon>
        <taxon>Suillus</taxon>
    </lineage>
</organism>
<dbReference type="GO" id="GO:0016491">
    <property type="term" value="F:oxidoreductase activity"/>
    <property type="evidence" value="ECO:0007669"/>
    <property type="project" value="UniProtKB-KW"/>
</dbReference>
<dbReference type="Proteomes" id="UP000807769">
    <property type="component" value="Unassembled WGS sequence"/>
</dbReference>
<dbReference type="PANTHER" id="PTHR10209">
    <property type="entry name" value="OXIDOREDUCTASE, 2OG-FE II OXYGENASE FAMILY PROTEIN"/>
    <property type="match status" value="1"/>
</dbReference>
<dbReference type="InterPro" id="IPR026992">
    <property type="entry name" value="DIOX_N"/>
</dbReference>
<name>A0A9P7E9B1_9AGAM</name>
<gene>
    <name evidence="7" type="ORF">BJ212DRAFT_1447478</name>
</gene>